<keyword evidence="3 5" id="KW-1133">Transmembrane helix</keyword>
<dbReference type="InterPro" id="IPR013525">
    <property type="entry name" value="ABC2_TM"/>
</dbReference>
<name>A0A1I6JQT6_9SPHN</name>
<evidence type="ECO:0000313" key="7">
    <source>
        <dbReference type="EMBL" id="SFR81281.1"/>
    </source>
</evidence>
<dbReference type="Pfam" id="PF12698">
    <property type="entry name" value="ABC2_membrane_3"/>
    <property type="match status" value="1"/>
</dbReference>
<evidence type="ECO:0000256" key="2">
    <source>
        <dbReference type="ARBA" id="ARBA00022692"/>
    </source>
</evidence>
<keyword evidence="2 5" id="KW-0812">Transmembrane</keyword>
<dbReference type="RefSeq" id="WP_242653297.1">
    <property type="nucleotide sequence ID" value="NZ_FOZG01000001.1"/>
</dbReference>
<dbReference type="GO" id="GO:0016020">
    <property type="term" value="C:membrane"/>
    <property type="evidence" value="ECO:0007669"/>
    <property type="project" value="UniProtKB-SubCell"/>
</dbReference>
<feature type="transmembrane region" description="Helical" evidence="5">
    <location>
        <begin position="369"/>
        <end position="391"/>
    </location>
</feature>
<dbReference type="Proteomes" id="UP000198824">
    <property type="component" value="Unassembled WGS sequence"/>
</dbReference>
<dbReference type="EMBL" id="FOZG01000001">
    <property type="protein sequence ID" value="SFR81281.1"/>
    <property type="molecule type" value="Genomic_DNA"/>
</dbReference>
<organism evidence="7 8">
    <name type="scientific">Sphingomonas jatrophae</name>
    <dbReference type="NCBI Taxonomy" id="1166337"/>
    <lineage>
        <taxon>Bacteria</taxon>
        <taxon>Pseudomonadati</taxon>
        <taxon>Pseudomonadota</taxon>
        <taxon>Alphaproteobacteria</taxon>
        <taxon>Sphingomonadales</taxon>
        <taxon>Sphingomonadaceae</taxon>
        <taxon>Sphingomonas</taxon>
    </lineage>
</organism>
<feature type="domain" description="ABC-2 type transporter transmembrane" evidence="6">
    <location>
        <begin position="199"/>
        <end position="389"/>
    </location>
</feature>
<keyword evidence="4 5" id="KW-0472">Membrane</keyword>
<dbReference type="STRING" id="1166337.SAMN05192580_0686"/>
<proteinExistence type="predicted"/>
<feature type="transmembrane region" description="Helical" evidence="5">
    <location>
        <begin position="192"/>
        <end position="213"/>
    </location>
</feature>
<feature type="transmembrane region" description="Helical" evidence="5">
    <location>
        <begin position="242"/>
        <end position="268"/>
    </location>
</feature>
<sequence>MTGRMDSLRAAMVIARRDYVASVWSRTFLFFLIGPLLPLLAGGLFGAVGANVDKETGPPTIAVILPADEANGLVRARVLIAERLGEGALPQLRLVKPAGEGEVQARALLADNVRRSSAVLSGTLEKPVLTGPRGVLRDLRGEVGLLLDRTRSLSLARLFPDGDAAAAFEEPVTLTERPVDAAAGSDARARSLVARIGQVVLMFLTLLLTGMMLSNMVEEKSNKVIEVLTAAVPVDGIFFGKLVAMLGLSLTGIAVWGGAAALALIAFAGPAVIPPPAVGWPIYLALGLIYFAATYLLIGAVFLGIGAQANSVREVQTMSMPLTMAQLGLVAFASAAVNDPDGPLALAAAILPWSSPYAMLARAAGQPTLWPHLLAILWQAAWVALTIRLTARWFRVSVLKSGPPSLFARLFRRRRSAPISG</sequence>
<protein>
    <submittedName>
        <fullName evidence="7">ABC-2 type transport system permease protein</fullName>
    </submittedName>
</protein>
<accession>A0A1I6JQT6</accession>
<evidence type="ECO:0000259" key="6">
    <source>
        <dbReference type="Pfam" id="PF12698"/>
    </source>
</evidence>
<comment type="subcellular location">
    <subcellularLocation>
        <location evidence="1">Membrane</location>
        <topology evidence="1">Multi-pass membrane protein</topology>
    </subcellularLocation>
</comment>
<evidence type="ECO:0000313" key="8">
    <source>
        <dbReference type="Proteomes" id="UP000198824"/>
    </source>
</evidence>
<evidence type="ECO:0000256" key="5">
    <source>
        <dbReference type="SAM" id="Phobius"/>
    </source>
</evidence>
<evidence type="ECO:0000256" key="3">
    <source>
        <dbReference type="ARBA" id="ARBA00022989"/>
    </source>
</evidence>
<reference evidence="7 8" key="1">
    <citation type="submission" date="2016-10" db="EMBL/GenBank/DDBJ databases">
        <authorList>
            <person name="de Groot N.N."/>
        </authorList>
    </citation>
    <scope>NUCLEOTIDE SEQUENCE [LARGE SCALE GENOMIC DNA]</scope>
    <source>
        <strain evidence="7 8">S5-249</strain>
    </source>
</reference>
<feature type="transmembrane region" description="Helical" evidence="5">
    <location>
        <begin position="280"/>
        <end position="305"/>
    </location>
</feature>
<dbReference type="AlphaFoldDB" id="A0A1I6JQT6"/>
<evidence type="ECO:0000256" key="1">
    <source>
        <dbReference type="ARBA" id="ARBA00004141"/>
    </source>
</evidence>
<evidence type="ECO:0000256" key="4">
    <source>
        <dbReference type="ARBA" id="ARBA00023136"/>
    </source>
</evidence>
<gene>
    <name evidence="7" type="ORF">SAMN05192580_0686</name>
</gene>
<dbReference type="GO" id="GO:0140359">
    <property type="term" value="F:ABC-type transporter activity"/>
    <property type="evidence" value="ECO:0007669"/>
    <property type="project" value="InterPro"/>
</dbReference>
<keyword evidence="8" id="KW-1185">Reference proteome</keyword>